<feature type="transmembrane region" description="Helical" evidence="6">
    <location>
        <begin position="269"/>
        <end position="286"/>
    </location>
</feature>
<dbReference type="STRING" id="49280.A9996_05585"/>
<feature type="domain" description="EamA" evidence="7">
    <location>
        <begin position="2"/>
        <end position="133"/>
    </location>
</feature>
<dbReference type="InterPro" id="IPR050638">
    <property type="entry name" value="AA-Vitamin_Transporters"/>
</dbReference>
<protein>
    <submittedName>
        <fullName evidence="8">EamA-like transporter family protein</fullName>
    </submittedName>
</protein>
<evidence type="ECO:0000256" key="6">
    <source>
        <dbReference type="SAM" id="Phobius"/>
    </source>
</evidence>
<proteinExistence type="inferred from homology"/>
<dbReference type="OrthoDB" id="1524053at2"/>
<dbReference type="PANTHER" id="PTHR32322:SF2">
    <property type="entry name" value="EAMA DOMAIN-CONTAINING PROTEIN"/>
    <property type="match status" value="1"/>
</dbReference>
<evidence type="ECO:0000313" key="9">
    <source>
        <dbReference type="Proteomes" id="UP000248987"/>
    </source>
</evidence>
<dbReference type="GO" id="GO:0016020">
    <property type="term" value="C:membrane"/>
    <property type="evidence" value="ECO:0007669"/>
    <property type="project" value="UniProtKB-SubCell"/>
</dbReference>
<gene>
    <name evidence="8" type="ORF">LX77_01870</name>
</gene>
<organism evidence="8 9">
    <name type="scientific">Gelidibacter algens</name>
    <dbReference type="NCBI Taxonomy" id="49280"/>
    <lineage>
        <taxon>Bacteria</taxon>
        <taxon>Pseudomonadati</taxon>
        <taxon>Bacteroidota</taxon>
        <taxon>Flavobacteriia</taxon>
        <taxon>Flavobacteriales</taxon>
        <taxon>Flavobacteriaceae</taxon>
        <taxon>Gelidibacter</taxon>
    </lineage>
</organism>
<feature type="transmembrane region" description="Helical" evidence="6">
    <location>
        <begin position="61"/>
        <end position="81"/>
    </location>
</feature>
<sequence>MIYLILSITASLLIFVVFKLLEKFNVNTLQSIVVNYLVAFSCGMLINQKPVAIQSIFEAQWFLGSIVLGVMFIGIFNIMAWTAQKNGLSVASVASKMSVIIPVIFGIYLYEESIGFQKIIGIVLALISVYLVSAKSKTSVNFKKNLLLPVVLFFGSGIIDTSIKYLQNNYVPEDTISLFSASIFLIAAVVGIGILTVQFFRKEFQFDPKSILGGIALGIVNYASLFFIIKALNLPNTESSTLFTINNVAIVMVSTLIGLLIFKEQLSKKNWAGIGLALISIYLVTFA</sequence>
<evidence type="ECO:0000256" key="5">
    <source>
        <dbReference type="ARBA" id="ARBA00023136"/>
    </source>
</evidence>
<evidence type="ECO:0000259" key="7">
    <source>
        <dbReference type="Pfam" id="PF00892"/>
    </source>
</evidence>
<feature type="transmembrane region" description="Helical" evidence="6">
    <location>
        <begin position="241"/>
        <end position="262"/>
    </location>
</feature>
<keyword evidence="9" id="KW-1185">Reference proteome</keyword>
<evidence type="ECO:0000256" key="3">
    <source>
        <dbReference type="ARBA" id="ARBA00022692"/>
    </source>
</evidence>
<evidence type="ECO:0000256" key="4">
    <source>
        <dbReference type="ARBA" id="ARBA00022989"/>
    </source>
</evidence>
<reference evidence="8 9" key="1">
    <citation type="submission" date="2018-06" db="EMBL/GenBank/DDBJ databases">
        <title>Genomic Encyclopedia of Archaeal and Bacterial Type Strains, Phase II (KMG-II): from individual species to whole genera.</title>
        <authorList>
            <person name="Goeker M."/>
        </authorList>
    </citation>
    <scope>NUCLEOTIDE SEQUENCE [LARGE SCALE GENOMIC DNA]</scope>
    <source>
        <strain evidence="8 9">DSM 12408</strain>
    </source>
</reference>
<feature type="domain" description="EamA" evidence="7">
    <location>
        <begin position="154"/>
        <end position="285"/>
    </location>
</feature>
<feature type="transmembrane region" description="Helical" evidence="6">
    <location>
        <begin position="178"/>
        <end position="199"/>
    </location>
</feature>
<feature type="transmembrane region" description="Helical" evidence="6">
    <location>
        <begin position="211"/>
        <end position="229"/>
    </location>
</feature>
<dbReference type="RefSeq" id="WP_066432057.1">
    <property type="nucleotide sequence ID" value="NZ_LZRN01000008.1"/>
</dbReference>
<comment type="similarity">
    <text evidence="2">Belongs to the EamA transporter family.</text>
</comment>
<keyword evidence="3 6" id="KW-0812">Transmembrane</keyword>
<name>A0A1A7R410_9FLAO</name>
<dbReference type="AlphaFoldDB" id="A0A1A7R410"/>
<dbReference type="EMBL" id="QLLQ01000005">
    <property type="protein sequence ID" value="RAJ24871.1"/>
    <property type="molecule type" value="Genomic_DNA"/>
</dbReference>
<dbReference type="PANTHER" id="PTHR32322">
    <property type="entry name" value="INNER MEMBRANE TRANSPORTER"/>
    <property type="match status" value="1"/>
</dbReference>
<feature type="transmembrane region" description="Helical" evidence="6">
    <location>
        <begin position="88"/>
        <end position="110"/>
    </location>
</feature>
<dbReference type="InterPro" id="IPR000620">
    <property type="entry name" value="EamA_dom"/>
</dbReference>
<evidence type="ECO:0000256" key="1">
    <source>
        <dbReference type="ARBA" id="ARBA00004141"/>
    </source>
</evidence>
<keyword evidence="4 6" id="KW-1133">Transmembrane helix</keyword>
<dbReference type="Gene3D" id="1.10.3730.20">
    <property type="match status" value="1"/>
</dbReference>
<keyword evidence="5 6" id="KW-0472">Membrane</keyword>
<feature type="transmembrane region" description="Helical" evidence="6">
    <location>
        <begin position="116"/>
        <end position="134"/>
    </location>
</feature>
<comment type="subcellular location">
    <subcellularLocation>
        <location evidence="1">Membrane</location>
        <topology evidence="1">Multi-pass membrane protein</topology>
    </subcellularLocation>
</comment>
<dbReference type="SUPFAM" id="SSF103481">
    <property type="entry name" value="Multidrug resistance efflux transporter EmrE"/>
    <property type="match status" value="2"/>
</dbReference>
<evidence type="ECO:0000313" key="8">
    <source>
        <dbReference type="EMBL" id="RAJ24871.1"/>
    </source>
</evidence>
<comment type="caution">
    <text evidence="8">The sequence shown here is derived from an EMBL/GenBank/DDBJ whole genome shotgun (WGS) entry which is preliminary data.</text>
</comment>
<dbReference type="InterPro" id="IPR037185">
    <property type="entry name" value="EmrE-like"/>
</dbReference>
<accession>A0A1A7R410</accession>
<evidence type="ECO:0000256" key="2">
    <source>
        <dbReference type="ARBA" id="ARBA00007362"/>
    </source>
</evidence>
<dbReference type="Pfam" id="PF00892">
    <property type="entry name" value="EamA"/>
    <property type="match status" value="2"/>
</dbReference>
<dbReference type="Proteomes" id="UP000248987">
    <property type="component" value="Unassembled WGS sequence"/>
</dbReference>
<feature type="transmembrane region" description="Helical" evidence="6">
    <location>
        <begin position="146"/>
        <end position="166"/>
    </location>
</feature>